<evidence type="ECO:0000313" key="1">
    <source>
        <dbReference type="EMBL" id="KIY93602.1"/>
    </source>
</evidence>
<name>A0A0D2J0N2_9CHLO</name>
<organism evidence="1 2">
    <name type="scientific">Monoraphidium neglectum</name>
    <dbReference type="NCBI Taxonomy" id="145388"/>
    <lineage>
        <taxon>Eukaryota</taxon>
        <taxon>Viridiplantae</taxon>
        <taxon>Chlorophyta</taxon>
        <taxon>core chlorophytes</taxon>
        <taxon>Chlorophyceae</taxon>
        <taxon>CS clade</taxon>
        <taxon>Sphaeropleales</taxon>
        <taxon>Selenastraceae</taxon>
        <taxon>Monoraphidium</taxon>
    </lineage>
</organism>
<dbReference type="Proteomes" id="UP000054498">
    <property type="component" value="Unassembled WGS sequence"/>
</dbReference>
<dbReference type="EMBL" id="KK104647">
    <property type="protein sequence ID" value="KIY93602.1"/>
    <property type="molecule type" value="Genomic_DNA"/>
</dbReference>
<dbReference type="KEGG" id="mng:MNEG_14361"/>
<gene>
    <name evidence="1" type="ORF">MNEG_14361</name>
</gene>
<keyword evidence="2" id="KW-1185">Reference proteome</keyword>
<accession>A0A0D2J0N2</accession>
<reference evidence="1 2" key="1">
    <citation type="journal article" date="2013" name="BMC Genomics">
        <title>Reconstruction of the lipid metabolism for the microalga Monoraphidium neglectum from its genome sequence reveals characteristics suitable for biofuel production.</title>
        <authorList>
            <person name="Bogen C."/>
            <person name="Al-Dilaimi A."/>
            <person name="Albersmeier A."/>
            <person name="Wichmann J."/>
            <person name="Grundmann M."/>
            <person name="Rupp O."/>
            <person name="Lauersen K.J."/>
            <person name="Blifernez-Klassen O."/>
            <person name="Kalinowski J."/>
            <person name="Goesmann A."/>
            <person name="Mussgnug J.H."/>
            <person name="Kruse O."/>
        </authorList>
    </citation>
    <scope>NUCLEOTIDE SEQUENCE [LARGE SCALE GENOMIC DNA]</scope>
    <source>
        <strain evidence="1 2">SAG 48.87</strain>
    </source>
</reference>
<evidence type="ECO:0000313" key="2">
    <source>
        <dbReference type="Proteomes" id="UP000054498"/>
    </source>
</evidence>
<dbReference type="AlphaFoldDB" id="A0A0D2J0N2"/>
<proteinExistence type="predicted"/>
<dbReference type="RefSeq" id="XP_013892622.1">
    <property type="nucleotide sequence ID" value="XM_014037168.1"/>
</dbReference>
<sequence length="165" mass="17028">MVQPAQPAVSAFAAAAAARFASCNLSFTAEPLELDAFIAAGAAAAAAAPPVSDKFDHNEEEDHLEELNPANMRRTSRATNAASVGYARTLSTALETAASTQLADGLVGVSGPQGKAQPFTIIRDPAVWTAKDWAAGVDELIFHVDPAAAAALKEAAAKSPRGWRT</sequence>
<dbReference type="GeneID" id="25731916"/>
<protein>
    <submittedName>
        <fullName evidence="1">Uncharacterized protein</fullName>
    </submittedName>
</protein>